<keyword evidence="3" id="KW-1185">Reference proteome</keyword>
<dbReference type="GO" id="GO:0003677">
    <property type="term" value="F:DNA binding"/>
    <property type="evidence" value="ECO:0007669"/>
    <property type="project" value="InterPro"/>
</dbReference>
<dbReference type="Pfam" id="PF02384">
    <property type="entry name" value="N6_Mtase"/>
    <property type="match status" value="1"/>
</dbReference>
<reference evidence="2" key="1">
    <citation type="submission" date="2021-06" db="EMBL/GenBank/DDBJ databases">
        <authorList>
            <person name="Kallberg Y."/>
            <person name="Tangrot J."/>
            <person name="Rosling A."/>
        </authorList>
    </citation>
    <scope>NUCLEOTIDE SEQUENCE</scope>
    <source>
        <strain evidence="2">UK204</strain>
    </source>
</reference>
<comment type="caution">
    <text evidence="2">The sequence shown here is derived from an EMBL/GenBank/DDBJ whole genome shotgun (WGS) entry which is preliminary data.</text>
</comment>
<dbReference type="InterPro" id="IPR003356">
    <property type="entry name" value="DNA_methylase_A-5"/>
</dbReference>
<dbReference type="InterPro" id="IPR029063">
    <property type="entry name" value="SAM-dependent_MTases_sf"/>
</dbReference>
<evidence type="ECO:0000313" key="2">
    <source>
        <dbReference type="EMBL" id="CAG8630617.1"/>
    </source>
</evidence>
<sequence>MNAQEKKELQIKATIIDIESKLDKNTNPFYKIALQGTPDYFYAFSNRLPEKTLTTLKESPHQLVNQLALISFEELTNKDNSGTFRRIKAIEIKGTSNIQTPPAVSQFIYELLRDKVEKRGIIFDPCCGKGSLLKP</sequence>
<name>A0A9N9GS42_9GLOM</name>
<evidence type="ECO:0000259" key="1">
    <source>
        <dbReference type="Pfam" id="PF02384"/>
    </source>
</evidence>
<accession>A0A9N9GS42</accession>
<proteinExistence type="predicted"/>
<dbReference type="SUPFAM" id="SSF53335">
    <property type="entry name" value="S-adenosyl-L-methionine-dependent methyltransferases"/>
    <property type="match status" value="1"/>
</dbReference>
<dbReference type="OrthoDB" id="2426518at2759"/>
<dbReference type="Proteomes" id="UP000789570">
    <property type="component" value="Unassembled WGS sequence"/>
</dbReference>
<organism evidence="2 3">
    <name type="scientific">Funneliformis caledonium</name>
    <dbReference type="NCBI Taxonomy" id="1117310"/>
    <lineage>
        <taxon>Eukaryota</taxon>
        <taxon>Fungi</taxon>
        <taxon>Fungi incertae sedis</taxon>
        <taxon>Mucoromycota</taxon>
        <taxon>Glomeromycotina</taxon>
        <taxon>Glomeromycetes</taxon>
        <taxon>Glomerales</taxon>
        <taxon>Glomeraceae</taxon>
        <taxon>Funneliformis</taxon>
    </lineage>
</organism>
<protein>
    <submittedName>
        <fullName evidence="2">3662_t:CDS:1</fullName>
    </submittedName>
</protein>
<feature type="domain" description="DNA methylase adenine-specific" evidence="1">
    <location>
        <begin position="97"/>
        <end position="133"/>
    </location>
</feature>
<dbReference type="AlphaFoldDB" id="A0A9N9GS42"/>
<gene>
    <name evidence="2" type="ORF">FCALED_LOCUS10050</name>
</gene>
<evidence type="ECO:0000313" key="3">
    <source>
        <dbReference type="Proteomes" id="UP000789570"/>
    </source>
</evidence>
<dbReference type="GO" id="GO:0008170">
    <property type="term" value="F:N-methyltransferase activity"/>
    <property type="evidence" value="ECO:0007669"/>
    <property type="project" value="InterPro"/>
</dbReference>
<dbReference type="EMBL" id="CAJVPQ010003532">
    <property type="protein sequence ID" value="CAG8630617.1"/>
    <property type="molecule type" value="Genomic_DNA"/>
</dbReference>